<keyword evidence="2" id="KW-0812">Transmembrane</keyword>
<accession>A0A7R9J492</accession>
<evidence type="ECO:0000256" key="2">
    <source>
        <dbReference type="SAM" id="Phobius"/>
    </source>
</evidence>
<feature type="region of interest" description="Disordered" evidence="1">
    <location>
        <begin position="70"/>
        <end position="89"/>
    </location>
</feature>
<dbReference type="AlphaFoldDB" id="A0A7R9J492"/>
<evidence type="ECO:0000256" key="1">
    <source>
        <dbReference type="SAM" id="MobiDB-lite"/>
    </source>
</evidence>
<protein>
    <submittedName>
        <fullName evidence="3">(California timema) hypothetical protein</fullName>
    </submittedName>
</protein>
<name>A0A7R9J492_TIMCA</name>
<proteinExistence type="predicted"/>
<feature type="transmembrane region" description="Helical" evidence="2">
    <location>
        <begin position="43"/>
        <end position="61"/>
    </location>
</feature>
<sequence length="251" mass="27509">MPPSGPVYQPTTVTYEQQSDWTPVSYLSQTVGNGVNRSRCLQWTLLILGLFSLAAGLIMVIEGAVDYSDTRQRETKVGDDEDEEEEDESTKDLLIIIGGTALTIVGALLLFLYYRMARRRKGCPCFPTKEQRLARQLDNQAGNGQVLNLNPSTDLLVTAQYAPVSEISYQPPAVSEEEETRKLMGSDNKECAMSTVLRKISSSSACLSVKLQAPLATVEEVTPSLRSSFASVYYNLTPYESDISVNTASSG</sequence>
<keyword evidence="2" id="KW-0472">Membrane</keyword>
<feature type="compositionally biased region" description="Acidic residues" evidence="1">
    <location>
        <begin position="79"/>
        <end position="89"/>
    </location>
</feature>
<evidence type="ECO:0000313" key="3">
    <source>
        <dbReference type="EMBL" id="CAD7572313.1"/>
    </source>
</evidence>
<gene>
    <name evidence="3" type="ORF">TCMB3V08_LOCUS4966</name>
</gene>
<organism evidence="3">
    <name type="scientific">Timema californicum</name>
    <name type="common">California timema</name>
    <name type="synonym">Walking stick</name>
    <dbReference type="NCBI Taxonomy" id="61474"/>
    <lineage>
        <taxon>Eukaryota</taxon>
        <taxon>Metazoa</taxon>
        <taxon>Ecdysozoa</taxon>
        <taxon>Arthropoda</taxon>
        <taxon>Hexapoda</taxon>
        <taxon>Insecta</taxon>
        <taxon>Pterygota</taxon>
        <taxon>Neoptera</taxon>
        <taxon>Polyneoptera</taxon>
        <taxon>Phasmatodea</taxon>
        <taxon>Timematodea</taxon>
        <taxon>Timematoidea</taxon>
        <taxon>Timematidae</taxon>
        <taxon>Timema</taxon>
    </lineage>
</organism>
<keyword evidence="2" id="KW-1133">Transmembrane helix</keyword>
<feature type="transmembrane region" description="Helical" evidence="2">
    <location>
        <begin position="93"/>
        <end position="114"/>
    </location>
</feature>
<dbReference type="EMBL" id="OE180945">
    <property type="protein sequence ID" value="CAD7572313.1"/>
    <property type="molecule type" value="Genomic_DNA"/>
</dbReference>
<reference evidence="3" key="1">
    <citation type="submission" date="2020-11" db="EMBL/GenBank/DDBJ databases">
        <authorList>
            <person name="Tran Van P."/>
        </authorList>
    </citation>
    <scope>NUCLEOTIDE SEQUENCE</scope>
</reference>